<evidence type="ECO:0000256" key="2">
    <source>
        <dbReference type="ARBA" id="ARBA00022723"/>
    </source>
</evidence>
<dbReference type="Pfam" id="PF13359">
    <property type="entry name" value="DDE_Tnp_4"/>
    <property type="match status" value="1"/>
</dbReference>
<proteinExistence type="predicted"/>
<organism evidence="4">
    <name type="scientific">Streptomyces sp. NBC_00060</name>
    <dbReference type="NCBI Taxonomy" id="2975636"/>
    <lineage>
        <taxon>Bacteria</taxon>
        <taxon>Bacillati</taxon>
        <taxon>Actinomycetota</taxon>
        <taxon>Actinomycetes</taxon>
        <taxon>Kitasatosporales</taxon>
        <taxon>Streptomycetaceae</taxon>
        <taxon>Streptomyces</taxon>
    </lineage>
</organism>
<dbReference type="InterPro" id="IPR027806">
    <property type="entry name" value="HARBI1_dom"/>
</dbReference>
<gene>
    <name evidence="4" type="ORF">OHV25_01410</name>
</gene>
<comment type="cofactor">
    <cofactor evidence="1">
        <name>a divalent metal cation</name>
        <dbReference type="ChEBI" id="CHEBI:60240"/>
    </cofactor>
</comment>
<evidence type="ECO:0000259" key="3">
    <source>
        <dbReference type="Pfam" id="PF13359"/>
    </source>
</evidence>
<keyword evidence="2" id="KW-0479">Metal-binding</keyword>
<name>A0AAU2GSZ4_9ACTN</name>
<accession>A0AAU2GSZ4</accession>
<sequence length="268" mass="29422">MVSHRAMPDVPRPVVEYLARLLAGHRRVIGTRRGTRALGSFLQAVLVLRWFRDHRCVHCLARDAGISQATGYRYLHEGIDVLAAEAPGLAGVLEQGRRKGLPFVVLDGTLIRCDRVAGETERGTDLWYAIRIKRFAGNVQFLAAPDGTPLWVSDVEPGSTHDLAAARIHALPDLYQAARDGLPTLADIGYIGAGGGIHVPFRKHPDLPGDIGLGNETYNKLLRGLRFTGERAMAVLKQRWRTLQHVTLSPNRIGAVTQAALVLNNAWQ</sequence>
<dbReference type="GO" id="GO:0046872">
    <property type="term" value="F:metal ion binding"/>
    <property type="evidence" value="ECO:0007669"/>
    <property type="project" value="UniProtKB-KW"/>
</dbReference>
<dbReference type="EMBL" id="CP108253">
    <property type="protein sequence ID" value="WTU38308.1"/>
    <property type="molecule type" value="Genomic_DNA"/>
</dbReference>
<dbReference type="AlphaFoldDB" id="A0AAU2GSZ4"/>
<evidence type="ECO:0000256" key="1">
    <source>
        <dbReference type="ARBA" id="ARBA00001968"/>
    </source>
</evidence>
<reference evidence="4" key="1">
    <citation type="submission" date="2022-10" db="EMBL/GenBank/DDBJ databases">
        <title>The complete genomes of actinobacterial strains from the NBC collection.</title>
        <authorList>
            <person name="Joergensen T.S."/>
            <person name="Alvarez Arevalo M."/>
            <person name="Sterndorff E.B."/>
            <person name="Faurdal D."/>
            <person name="Vuksanovic O."/>
            <person name="Mourched A.-S."/>
            <person name="Charusanti P."/>
            <person name="Shaw S."/>
            <person name="Blin K."/>
            <person name="Weber T."/>
        </authorList>
    </citation>
    <scope>NUCLEOTIDE SEQUENCE</scope>
    <source>
        <strain evidence="4">NBC_00060</strain>
    </source>
</reference>
<protein>
    <submittedName>
        <fullName evidence="4">IS5/IS1182 family transposase</fullName>
    </submittedName>
</protein>
<evidence type="ECO:0000313" key="4">
    <source>
        <dbReference type="EMBL" id="WTU38308.1"/>
    </source>
</evidence>
<feature type="domain" description="DDE Tnp4" evidence="3">
    <location>
        <begin position="106"/>
        <end position="265"/>
    </location>
</feature>